<reference evidence="2" key="1">
    <citation type="submission" date="2019-08" db="EMBL/GenBank/DDBJ databases">
        <authorList>
            <person name="Kucharzyk K."/>
            <person name="Murdoch R.W."/>
            <person name="Higgins S."/>
            <person name="Loffler F."/>
        </authorList>
    </citation>
    <scope>NUCLEOTIDE SEQUENCE</scope>
</reference>
<dbReference type="AlphaFoldDB" id="A0A645E5T4"/>
<comment type="caution">
    <text evidence="2">The sequence shown here is derived from an EMBL/GenBank/DDBJ whole genome shotgun (WGS) entry which is preliminary data.</text>
</comment>
<evidence type="ECO:0000313" key="2">
    <source>
        <dbReference type="EMBL" id="MPM96909.1"/>
    </source>
</evidence>
<accession>A0A645E5T4</accession>
<evidence type="ECO:0000256" key="1">
    <source>
        <dbReference type="SAM" id="MobiDB-lite"/>
    </source>
</evidence>
<name>A0A645E5T4_9ZZZZ</name>
<sequence length="259" mass="27875">MHLVEAAGERTQLIVAGNRHTDSQVVAGHALHAGMQNTYRPNDQAVEITDQQDSTEDGKQHQCSLDAAQQIGVVGVASLHGEHQLVDATDETVELLVETVGNPLPLRMVARQIADDQGANGNLPDLADLGQSRLNLAVSRLRQGAGRIALLQIAQHFLETFQFIAECAADLHLLRFELQPPRHQMADAIAAHALAAGIVDGRGNAFQLPRNEQGKADGDSGDDEEHHQHANDLARKLARIGQHQSMSVFKSANHSVAPG</sequence>
<dbReference type="EMBL" id="VSSQ01043244">
    <property type="protein sequence ID" value="MPM96909.1"/>
    <property type="molecule type" value="Genomic_DNA"/>
</dbReference>
<gene>
    <name evidence="2" type="ORF">SDC9_144075</name>
</gene>
<organism evidence="2">
    <name type="scientific">bioreactor metagenome</name>
    <dbReference type="NCBI Taxonomy" id="1076179"/>
    <lineage>
        <taxon>unclassified sequences</taxon>
        <taxon>metagenomes</taxon>
        <taxon>ecological metagenomes</taxon>
    </lineage>
</organism>
<feature type="compositionally biased region" description="Basic and acidic residues" evidence="1">
    <location>
        <begin position="212"/>
        <end position="233"/>
    </location>
</feature>
<feature type="region of interest" description="Disordered" evidence="1">
    <location>
        <begin position="205"/>
        <end position="233"/>
    </location>
</feature>
<protein>
    <submittedName>
        <fullName evidence="2">Uncharacterized protein</fullName>
    </submittedName>
</protein>
<proteinExistence type="predicted"/>